<evidence type="ECO:0000313" key="2">
    <source>
        <dbReference type="EMBL" id="CAI3978285.1"/>
    </source>
</evidence>
<dbReference type="EMBL" id="CAMXCT010000401">
    <property type="protein sequence ID" value="CAI3978285.1"/>
    <property type="molecule type" value="Genomic_DNA"/>
</dbReference>
<organism evidence="2">
    <name type="scientific">Cladocopium goreaui</name>
    <dbReference type="NCBI Taxonomy" id="2562237"/>
    <lineage>
        <taxon>Eukaryota</taxon>
        <taxon>Sar</taxon>
        <taxon>Alveolata</taxon>
        <taxon>Dinophyceae</taxon>
        <taxon>Suessiales</taxon>
        <taxon>Symbiodiniaceae</taxon>
        <taxon>Cladocopium</taxon>
    </lineage>
</organism>
<feature type="region of interest" description="Disordered" evidence="1">
    <location>
        <begin position="659"/>
        <end position="684"/>
    </location>
</feature>
<feature type="compositionally biased region" description="Basic and acidic residues" evidence="1">
    <location>
        <begin position="667"/>
        <end position="678"/>
    </location>
</feature>
<gene>
    <name evidence="2" type="ORF">C1SCF055_LOCUS6348</name>
</gene>
<dbReference type="AlphaFoldDB" id="A0A9P1BS47"/>
<dbReference type="Proteomes" id="UP001152797">
    <property type="component" value="Unassembled WGS sequence"/>
</dbReference>
<proteinExistence type="predicted"/>
<feature type="non-terminal residue" evidence="2">
    <location>
        <position position="1"/>
    </location>
</feature>
<dbReference type="EMBL" id="CAMXCT020000401">
    <property type="protein sequence ID" value="CAL1131660.1"/>
    <property type="molecule type" value="Genomic_DNA"/>
</dbReference>
<comment type="caution">
    <text evidence="2">The sequence shown here is derived from an EMBL/GenBank/DDBJ whole genome shotgun (WGS) entry which is preliminary data.</text>
</comment>
<evidence type="ECO:0000313" key="3">
    <source>
        <dbReference type="EMBL" id="CAL1131660.1"/>
    </source>
</evidence>
<dbReference type="PANTHER" id="PTHR48462">
    <property type="entry name" value="PROTEIN, PUTATIVE-RELATED"/>
    <property type="match status" value="1"/>
</dbReference>
<name>A0A9P1BS47_9DINO</name>
<evidence type="ECO:0000313" key="4">
    <source>
        <dbReference type="Proteomes" id="UP001152797"/>
    </source>
</evidence>
<sequence>PAPRGGVSRRNQAASFTQRRCARWLEGERHELWEPERSSRQRRRPHPTDSEDEDDTLLAARHARCLALAAEGELSRACASLVDPPLLEKNAAVIAALRHKHPTAPPARPSLLASGPCPVGAVPDFAVADVVKAARSFRRGSAAGPSGLRGEHLREALESAHGDEVAAHLTRVVQLLVRGEAPFELAQHLAGATLHALPKGQDDVRPIAVGETLRRLVAKCLCSHVKSEAREWLSPLQVGVAVPLGAEAAVHSSRHWVHAHSNNPDKVFLKLDFVNAFNTVDRATVLREVRLRLPAMAPWAEWCYSHHTKLLFQGEALTSEAGVQQGVGLHLNVGKCELTTLGGPNTNLDSSLFPPGLRINHSGEFVLLGSALGSPSFCHQHTKQRAMQTEPLLQALGQLPDSQTALMLLRHCASWSKLVYSSRVTPPPFHQDALKSYDLAVLQCLESCCTGALTPGACLQATLSTKSGGLGLRSIFRHSGAAYTASVLATSPICSLLLPTYNPSTDAIIANLNESLLAADHVALPPPHSLRQQDLSRAVDRSTAAQLASAFSGPGHEAFRAHLQLLQEPGAGAWLQALPSAALGLHVDSVLFRVMVRLRLRLPLHSEDVPCRFCDGVCDTYGDHSRACPCGGDRTKRHNRLRTIVATWASAAGLHPELEKPGLLPPRLEHGGASEDGVRQGPGRRPADVYVPHWGLHGAAAFDLAVTSGLRVGAVAGSAQDGSRSAADYEARKRSHHNTEATCTAEGLQFVPLVAEACAGGWAPAATSTWKLLARAVAGRTGESVSVLTERLQQTLALTLQRENARAVLRRAGDAISPTVSLESP</sequence>
<accession>A0A9P1BS47</accession>
<feature type="region of interest" description="Disordered" evidence="1">
    <location>
        <begin position="32"/>
        <end position="56"/>
    </location>
</feature>
<dbReference type="EMBL" id="CAMXCT030000401">
    <property type="protein sequence ID" value="CAL4765597.1"/>
    <property type="molecule type" value="Genomic_DNA"/>
</dbReference>
<keyword evidence="4" id="KW-1185">Reference proteome</keyword>
<reference evidence="3" key="2">
    <citation type="submission" date="2024-04" db="EMBL/GenBank/DDBJ databases">
        <authorList>
            <person name="Chen Y."/>
            <person name="Shah S."/>
            <person name="Dougan E. K."/>
            <person name="Thang M."/>
            <person name="Chan C."/>
        </authorList>
    </citation>
    <scope>NUCLEOTIDE SEQUENCE [LARGE SCALE GENOMIC DNA]</scope>
</reference>
<dbReference type="OrthoDB" id="447441at2759"/>
<dbReference type="PANTHER" id="PTHR48462:SF1">
    <property type="entry name" value="PROTEIN, PUTATIVE-RELATED"/>
    <property type="match status" value="1"/>
</dbReference>
<reference evidence="2" key="1">
    <citation type="submission" date="2022-10" db="EMBL/GenBank/DDBJ databases">
        <authorList>
            <person name="Chen Y."/>
            <person name="Dougan E. K."/>
            <person name="Chan C."/>
            <person name="Rhodes N."/>
            <person name="Thang M."/>
        </authorList>
    </citation>
    <scope>NUCLEOTIDE SEQUENCE</scope>
</reference>
<evidence type="ECO:0000256" key="1">
    <source>
        <dbReference type="SAM" id="MobiDB-lite"/>
    </source>
</evidence>
<protein>
    <submittedName>
        <fullName evidence="2">Uncharacterized protein</fullName>
    </submittedName>
</protein>